<evidence type="ECO:0000259" key="7">
    <source>
        <dbReference type="SMART" id="SM01011"/>
    </source>
</evidence>
<dbReference type="Gene3D" id="3.90.230.10">
    <property type="entry name" value="Creatinase/methionine aminopeptidase superfamily"/>
    <property type="match status" value="1"/>
</dbReference>
<dbReference type="SUPFAM" id="SSF55920">
    <property type="entry name" value="Creatinase/aminopeptidase"/>
    <property type="match status" value="1"/>
</dbReference>
<comment type="caution">
    <text evidence="8">The sequence shown here is derived from an EMBL/GenBank/DDBJ whole genome shotgun (WGS) entry which is preliminary data.</text>
</comment>
<evidence type="ECO:0000313" key="8">
    <source>
        <dbReference type="EMBL" id="KAG1552184.1"/>
    </source>
</evidence>
<dbReference type="GO" id="GO:0070006">
    <property type="term" value="F:metalloaminopeptidase activity"/>
    <property type="evidence" value="ECO:0007669"/>
    <property type="project" value="InterPro"/>
</dbReference>
<dbReference type="InterPro" id="IPR000994">
    <property type="entry name" value="Pept_M24"/>
</dbReference>
<dbReference type="Gene3D" id="3.40.350.10">
    <property type="entry name" value="Creatinase/prolidase N-terminal domain"/>
    <property type="match status" value="1"/>
</dbReference>
<evidence type="ECO:0000256" key="1">
    <source>
        <dbReference type="ARBA" id="ARBA00001936"/>
    </source>
</evidence>
<organism evidence="8 9">
    <name type="scientific">Rhizopus oryzae</name>
    <name type="common">Mucormycosis agent</name>
    <name type="synonym">Rhizopus arrhizus var. delemar</name>
    <dbReference type="NCBI Taxonomy" id="64495"/>
    <lineage>
        <taxon>Eukaryota</taxon>
        <taxon>Fungi</taxon>
        <taxon>Fungi incertae sedis</taxon>
        <taxon>Mucoromycota</taxon>
        <taxon>Mucoromycotina</taxon>
        <taxon>Mucoromycetes</taxon>
        <taxon>Mucorales</taxon>
        <taxon>Mucorineae</taxon>
        <taxon>Rhizopodaceae</taxon>
        <taxon>Rhizopus</taxon>
    </lineage>
</organism>
<dbReference type="SUPFAM" id="SSF53092">
    <property type="entry name" value="Creatinase/prolidase N-terminal domain"/>
    <property type="match status" value="1"/>
</dbReference>
<reference evidence="8" key="1">
    <citation type="journal article" date="2020" name="Microb. Genom.">
        <title>Genetic diversity of clinical and environmental Mucorales isolates obtained from an investigation of mucormycosis cases among solid organ transplant recipients.</title>
        <authorList>
            <person name="Nguyen M.H."/>
            <person name="Kaul D."/>
            <person name="Muto C."/>
            <person name="Cheng S.J."/>
            <person name="Richter R.A."/>
            <person name="Bruno V.M."/>
            <person name="Liu G."/>
            <person name="Beyhan S."/>
            <person name="Sundermann A.J."/>
            <person name="Mounaud S."/>
            <person name="Pasculle A.W."/>
            <person name="Nierman W.C."/>
            <person name="Driscoll E."/>
            <person name="Cumbie R."/>
            <person name="Clancy C.J."/>
            <person name="Dupont C.L."/>
        </authorList>
    </citation>
    <scope>NUCLEOTIDE SEQUENCE</scope>
    <source>
        <strain evidence="8">GL16</strain>
    </source>
</reference>
<dbReference type="Pfam" id="PF00557">
    <property type="entry name" value="Peptidase_M24"/>
    <property type="match status" value="1"/>
</dbReference>
<dbReference type="Proteomes" id="UP000717996">
    <property type="component" value="Unassembled WGS sequence"/>
</dbReference>
<evidence type="ECO:0000256" key="5">
    <source>
        <dbReference type="ARBA" id="ARBA00023211"/>
    </source>
</evidence>
<feature type="region of interest" description="Disordered" evidence="6">
    <location>
        <begin position="1"/>
        <end position="22"/>
    </location>
</feature>
<proteinExistence type="inferred from homology"/>
<dbReference type="AlphaFoldDB" id="A0A9P6YML2"/>
<dbReference type="SUPFAM" id="SSF48371">
    <property type="entry name" value="ARM repeat"/>
    <property type="match status" value="1"/>
</dbReference>
<gene>
    <name evidence="8" type="ORF">G6F51_001386</name>
</gene>
<evidence type="ECO:0000313" key="9">
    <source>
        <dbReference type="Proteomes" id="UP000717996"/>
    </source>
</evidence>
<comment type="similarity">
    <text evidence="2">Belongs to the peptidase M24B family.</text>
</comment>
<dbReference type="InterPro" id="IPR029149">
    <property type="entry name" value="Creatin/AminoP/Spt16_N"/>
</dbReference>
<name>A0A9P6YML2_RHIOR</name>
<dbReference type="InterPro" id="IPR036005">
    <property type="entry name" value="Creatinase/aminopeptidase-like"/>
</dbReference>
<dbReference type="GO" id="GO:0005739">
    <property type="term" value="C:mitochondrion"/>
    <property type="evidence" value="ECO:0007669"/>
    <property type="project" value="TreeGrafter"/>
</dbReference>
<evidence type="ECO:0000256" key="6">
    <source>
        <dbReference type="SAM" id="MobiDB-lite"/>
    </source>
</evidence>
<dbReference type="GO" id="GO:0030145">
    <property type="term" value="F:manganese ion binding"/>
    <property type="evidence" value="ECO:0007669"/>
    <property type="project" value="InterPro"/>
</dbReference>
<dbReference type="InterPro" id="IPR007865">
    <property type="entry name" value="Aminopep_P_N"/>
</dbReference>
<dbReference type="Pfam" id="PF05004">
    <property type="entry name" value="IFRD"/>
    <property type="match status" value="1"/>
</dbReference>
<comment type="cofactor">
    <cofactor evidence="1">
        <name>Mn(2+)</name>
        <dbReference type="ChEBI" id="CHEBI:29035"/>
    </cofactor>
</comment>
<dbReference type="Pfam" id="PF05195">
    <property type="entry name" value="AMP_N"/>
    <property type="match status" value="1"/>
</dbReference>
<evidence type="ECO:0000256" key="4">
    <source>
        <dbReference type="ARBA" id="ARBA00022801"/>
    </source>
</evidence>
<keyword evidence="4" id="KW-0378">Hydrolase</keyword>
<keyword evidence="5" id="KW-0464">Manganese</keyword>
<dbReference type="GO" id="GO:0006508">
    <property type="term" value="P:proteolysis"/>
    <property type="evidence" value="ECO:0007669"/>
    <property type="project" value="TreeGrafter"/>
</dbReference>
<dbReference type="PANTHER" id="PTHR43226:SF4">
    <property type="entry name" value="XAA-PRO AMINOPEPTIDASE 3"/>
    <property type="match status" value="1"/>
</dbReference>
<dbReference type="EMBL" id="JAANIT010000102">
    <property type="protein sequence ID" value="KAG1552184.1"/>
    <property type="molecule type" value="Genomic_DNA"/>
</dbReference>
<dbReference type="InterPro" id="IPR007701">
    <property type="entry name" value="Interferon-rel_develop_reg_N"/>
</dbReference>
<sequence>MAISKRSNNKKTDNDDESSQPVTWFEKMNQALDNLSENRTSTREENLETIVNLFSCHHVSSHIENRLEEILGLLKKSTSKHGSVKEACLAAKATALTFVNLDDISEGDGDDLYRRILPTLRNSIKDSEEVEIKMNCLQTLALITYTSASEIDIRLVRDYVFDFIETDGADFNVDGLSTNEKDSLMTEALKSYGILFSASFSEGLVDFNVLWDEVEKVMPVHEMLLESSDKDIRIAAGENIALIFEIVHIFTSTDENGEEYSEDEDEIEKPEYDNMYELVRTLKDLSVESSKRRAKSDRAEQKSVFRDIVKSVEENIKPVEELKIGGKIILFRGWGKILILNAFRRVLGQGLQHHLKTNMMLKQIFHYSIGYSRQVIDSDDSGEDEEILSNVDRRHALKSRLIVNSTRSYVTSNVNIPATHKRSFGQPTFITHSNLMKKGEVTPGFTAIEYEKRRSNLMSTLPEDSVVVCLGYGTRYMTNNIFYPFHQNTDFWYLCGFNEPDSALILDIHLHLQYIEKDKSKRGYKQTMFVPPKNAHAELWDGPRTGIQGAKEIFGADEAYESTKFTAYLKHIIGSYKNIFMDSPEKMPTLLSDESAKLIQTGLKIQSILPLSKKVQELRMIKSPSEIEAMKKSGLISAKAFVEAMKWTKPGLTEAQLWAKFDYETRMRGSSMLAYVPVIAGGPNALSLHYVRNDMELKDNDLVLVDCGGEYNGYASDITRTWPVNGRFSDAQKELYQAVLNVNKKCIKLCTESSNLSLHGIHSESVRFMKEELEEIGFNVTGWDLERVLYPHHVGHYLGLDVHDLHGLDRSRKLKQNMVITIEPGIYVPYDDKFPSKYQGIGIRIEDNVVIGKEEPYVLTSNTPKEVVDIEFCCNNH</sequence>
<evidence type="ECO:0000256" key="2">
    <source>
        <dbReference type="ARBA" id="ARBA00008766"/>
    </source>
</evidence>
<accession>A0A9P6YML2</accession>
<dbReference type="CDD" id="cd01087">
    <property type="entry name" value="Prolidase"/>
    <property type="match status" value="1"/>
</dbReference>
<keyword evidence="3" id="KW-0479">Metal-binding</keyword>
<dbReference type="SMART" id="SM01011">
    <property type="entry name" value="AMP_N"/>
    <property type="match status" value="1"/>
</dbReference>
<evidence type="ECO:0000256" key="3">
    <source>
        <dbReference type="ARBA" id="ARBA00022723"/>
    </source>
</evidence>
<protein>
    <recommendedName>
        <fullName evidence="7">Aminopeptidase P N-terminal domain-containing protein</fullName>
    </recommendedName>
</protein>
<dbReference type="PANTHER" id="PTHR43226">
    <property type="entry name" value="XAA-PRO AMINOPEPTIDASE 3"/>
    <property type="match status" value="1"/>
</dbReference>
<dbReference type="InterPro" id="IPR052433">
    <property type="entry name" value="X-Pro_dipept-like"/>
</dbReference>
<dbReference type="InterPro" id="IPR016024">
    <property type="entry name" value="ARM-type_fold"/>
</dbReference>
<feature type="domain" description="Aminopeptidase P N-terminal" evidence="7">
    <location>
        <begin position="445"/>
        <end position="588"/>
    </location>
</feature>
<dbReference type="OrthoDB" id="4215474at2759"/>